<evidence type="ECO:0000256" key="4">
    <source>
        <dbReference type="ARBA" id="ARBA00032976"/>
    </source>
</evidence>
<name>A0A561QGD3_9HYPH</name>
<dbReference type="Gene3D" id="3.20.20.370">
    <property type="entry name" value="Glycoside hydrolase/deacetylase"/>
    <property type="match status" value="1"/>
</dbReference>
<dbReference type="PANTHER" id="PTHR43123:SF4">
    <property type="entry name" value="POLYSACCHARIDE DEACETYLASE"/>
    <property type="match status" value="1"/>
</dbReference>
<reference evidence="7 8" key="1">
    <citation type="submission" date="2019-06" db="EMBL/GenBank/DDBJ databases">
        <title>Sorghum-associated microbial communities from plants grown in Nebraska, USA.</title>
        <authorList>
            <person name="Schachtman D."/>
        </authorList>
    </citation>
    <scope>NUCLEOTIDE SEQUENCE [LARGE SCALE GENOMIC DNA]</scope>
    <source>
        <strain evidence="7 8">1225</strain>
    </source>
</reference>
<evidence type="ECO:0000256" key="2">
    <source>
        <dbReference type="ARBA" id="ARBA00010973"/>
    </source>
</evidence>
<evidence type="ECO:0000256" key="1">
    <source>
        <dbReference type="ARBA" id="ARBA00003236"/>
    </source>
</evidence>
<dbReference type="PANTHER" id="PTHR43123">
    <property type="entry name" value="POLYSACCHARIDE DEACETYLASE-RELATED"/>
    <property type="match status" value="1"/>
</dbReference>
<protein>
    <recommendedName>
        <fullName evidence="3">Chitooligosaccharide deacetylase</fullName>
    </recommendedName>
    <alternativeName>
        <fullName evidence="4">Nodulation protein B</fullName>
    </alternativeName>
</protein>
<dbReference type="AlphaFoldDB" id="A0A561QGD3"/>
<dbReference type="Pfam" id="PF01522">
    <property type="entry name" value="Polysacc_deac_1"/>
    <property type="match status" value="1"/>
</dbReference>
<evidence type="ECO:0000259" key="6">
    <source>
        <dbReference type="PROSITE" id="PS51677"/>
    </source>
</evidence>
<dbReference type="EMBL" id="VIWP01000008">
    <property type="protein sequence ID" value="TWF49432.1"/>
    <property type="molecule type" value="Genomic_DNA"/>
</dbReference>
<dbReference type="InterPro" id="IPR011330">
    <property type="entry name" value="Glyco_hydro/deAcase_b/a-brl"/>
</dbReference>
<organism evidence="7 8">
    <name type="scientific">Neorhizobium alkalisoli</name>
    <dbReference type="NCBI Taxonomy" id="528178"/>
    <lineage>
        <taxon>Bacteria</taxon>
        <taxon>Pseudomonadati</taxon>
        <taxon>Pseudomonadota</taxon>
        <taxon>Alphaproteobacteria</taxon>
        <taxon>Hyphomicrobiales</taxon>
        <taxon>Rhizobiaceae</taxon>
        <taxon>Rhizobium/Agrobacterium group</taxon>
        <taxon>Neorhizobium</taxon>
    </lineage>
</organism>
<dbReference type="PROSITE" id="PS51677">
    <property type="entry name" value="NODB"/>
    <property type="match status" value="1"/>
</dbReference>
<comment type="similarity">
    <text evidence="2">Belongs to the polysaccharide deacetylase family.</text>
</comment>
<evidence type="ECO:0000313" key="8">
    <source>
        <dbReference type="Proteomes" id="UP000320653"/>
    </source>
</evidence>
<dbReference type="RefSeq" id="WP_145641456.1">
    <property type="nucleotide sequence ID" value="NZ_VIWP01000008.1"/>
</dbReference>
<gene>
    <name evidence="7" type="ORF">FHW37_108102</name>
</gene>
<dbReference type="OrthoDB" id="9787041at2"/>
<dbReference type="GO" id="GO:0005975">
    <property type="term" value="P:carbohydrate metabolic process"/>
    <property type="evidence" value="ECO:0007669"/>
    <property type="project" value="InterPro"/>
</dbReference>
<evidence type="ECO:0000313" key="7">
    <source>
        <dbReference type="EMBL" id="TWF49432.1"/>
    </source>
</evidence>
<dbReference type="GO" id="GO:0016810">
    <property type="term" value="F:hydrolase activity, acting on carbon-nitrogen (but not peptide) bonds"/>
    <property type="evidence" value="ECO:0007669"/>
    <property type="project" value="InterPro"/>
</dbReference>
<comment type="function">
    <text evidence="1">Is involved in generating a small heat-stable compound (Nod), an acylated oligomer of N-acetylglucosamine, that stimulates mitosis in various plant protoplasts.</text>
</comment>
<keyword evidence="8" id="KW-1185">Reference proteome</keyword>
<evidence type="ECO:0000256" key="3">
    <source>
        <dbReference type="ARBA" id="ARBA00020071"/>
    </source>
</evidence>
<accession>A0A561QGD3</accession>
<dbReference type="InterPro" id="IPR002509">
    <property type="entry name" value="NODB_dom"/>
</dbReference>
<comment type="caution">
    <text evidence="7">The sequence shown here is derived from an EMBL/GenBank/DDBJ whole genome shotgun (WGS) entry which is preliminary data.</text>
</comment>
<feature type="region of interest" description="Disordered" evidence="5">
    <location>
        <begin position="41"/>
        <end position="60"/>
    </location>
</feature>
<dbReference type="Proteomes" id="UP000320653">
    <property type="component" value="Unassembled WGS sequence"/>
</dbReference>
<proteinExistence type="inferred from homology"/>
<dbReference type="SUPFAM" id="SSF88713">
    <property type="entry name" value="Glycoside hydrolase/deacetylase"/>
    <property type="match status" value="1"/>
</dbReference>
<sequence length="304" mass="34216">MPIKHPIRDFAGYGPTPPDPKWPSGAKLALNFVINIEEGSEASIDDGDPATEAALTEGASGNFPGRDLAAESMFEYGSRVGYWRIIRLFEERQMPATAMACALALERNPAIAAHIRDSQLLDICAHGWRWEHHRALTREEERDRIARTVSSIRETTGRAPDGWYCRYGPSMNTRALLSENGSFLFDSDAYNDELPYWLDVDGKNHLVVPYSLTNNDAKFMRGAIDSGEAFFRMLRESFDMLLAEGPVAPKMMSVGLHLRIAGHPGRASGLQRFLDHVAEHRDDVWVTTRSEIARHWHRHHPPQA</sequence>
<evidence type="ECO:0000256" key="5">
    <source>
        <dbReference type="SAM" id="MobiDB-lite"/>
    </source>
</evidence>
<feature type="domain" description="NodB homology" evidence="6">
    <location>
        <begin position="68"/>
        <end position="287"/>
    </location>
</feature>